<dbReference type="Gene3D" id="1.20.1280.50">
    <property type="match status" value="1"/>
</dbReference>
<dbReference type="AlphaFoldDB" id="A0AAD7AVE2"/>
<name>A0AAD7AVE2_9AGAR</name>
<accession>A0AAD7AVE2</accession>
<reference evidence="1" key="1">
    <citation type="submission" date="2023-03" db="EMBL/GenBank/DDBJ databases">
        <title>Massive genome expansion in bonnet fungi (Mycena s.s.) driven by repeated elements and novel gene families across ecological guilds.</title>
        <authorList>
            <consortium name="Lawrence Berkeley National Laboratory"/>
            <person name="Harder C.B."/>
            <person name="Miyauchi S."/>
            <person name="Viragh M."/>
            <person name="Kuo A."/>
            <person name="Thoen E."/>
            <person name="Andreopoulos B."/>
            <person name="Lu D."/>
            <person name="Skrede I."/>
            <person name="Drula E."/>
            <person name="Henrissat B."/>
            <person name="Morin E."/>
            <person name="Kohler A."/>
            <person name="Barry K."/>
            <person name="LaButti K."/>
            <person name="Morin E."/>
            <person name="Salamov A."/>
            <person name="Lipzen A."/>
            <person name="Mereny Z."/>
            <person name="Hegedus B."/>
            <person name="Baldrian P."/>
            <person name="Stursova M."/>
            <person name="Weitz H."/>
            <person name="Taylor A."/>
            <person name="Grigoriev I.V."/>
            <person name="Nagy L.G."/>
            <person name="Martin F."/>
            <person name="Kauserud H."/>
        </authorList>
    </citation>
    <scope>NUCLEOTIDE SEQUENCE</scope>
    <source>
        <strain evidence="1">CBHHK002</strain>
    </source>
</reference>
<proteinExistence type="predicted"/>
<evidence type="ECO:0000313" key="1">
    <source>
        <dbReference type="EMBL" id="KAJ7368728.1"/>
    </source>
</evidence>
<evidence type="ECO:0000313" key="2">
    <source>
        <dbReference type="Proteomes" id="UP001218218"/>
    </source>
</evidence>
<keyword evidence="2" id="KW-1185">Reference proteome</keyword>
<sequence length="308" mass="35261">MHVDMAHIQSLIDAKRNKISNLASQIQEITRLREVEINELVALQAMISRVAILPTELLANIVHLVVPPEGFWDGETDKTDEIVAEAHRVSQVSRHWRQIAHATPQLWVDGFSFCASEKSTRLALEQTMAWLERSSPLPITIFFHCTGGADGLPSTAYTRTELFSTLLSAIHRWKHVIWDIPHLFPLYDLTLGSFEALERFSIESRMIKWPPKFMDVFLTAPRLREVIICIRDDPRRHPWSLPHSLEPIDTSHSRGKLQPQRLPRYHVAMRQYAVDQDSYLRVGWSIVVARCRASDFGNAGISLDAGFR</sequence>
<protein>
    <recommendedName>
        <fullName evidence="3">F-box domain-containing protein</fullName>
    </recommendedName>
</protein>
<evidence type="ECO:0008006" key="3">
    <source>
        <dbReference type="Google" id="ProtNLM"/>
    </source>
</evidence>
<organism evidence="1 2">
    <name type="scientific">Mycena albidolilacea</name>
    <dbReference type="NCBI Taxonomy" id="1033008"/>
    <lineage>
        <taxon>Eukaryota</taxon>
        <taxon>Fungi</taxon>
        <taxon>Dikarya</taxon>
        <taxon>Basidiomycota</taxon>
        <taxon>Agaricomycotina</taxon>
        <taxon>Agaricomycetes</taxon>
        <taxon>Agaricomycetidae</taxon>
        <taxon>Agaricales</taxon>
        <taxon>Marasmiineae</taxon>
        <taxon>Mycenaceae</taxon>
        <taxon>Mycena</taxon>
    </lineage>
</organism>
<gene>
    <name evidence="1" type="ORF">DFH08DRAFT_32203</name>
</gene>
<dbReference type="EMBL" id="JARIHO010000001">
    <property type="protein sequence ID" value="KAJ7368728.1"/>
    <property type="molecule type" value="Genomic_DNA"/>
</dbReference>
<comment type="caution">
    <text evidence="1">The sequence shown here is derived from an EMBL/GenBank/DDBJ whole genome shotgun (WGS) entry which is preliminary data.</text>
</comment>
<dbReference type="Proteomes" id="UP001218218">
    <property type="component" value="Unassembled WGS sequence"/>
</dbReference>